<accession>A0A9N9KPJ3</accession>
<dbReference type="Proteomes" id="UP000696280">
    <property type="component" value="Unassembled WGS sequence"/>
</dbReference>
<evidence type="ECO:0000256" key="1">
    <source>
        <dbReference type="SAM" id="SignalP"/>
    </source>
</evidence>
<evidence type="ECO:0000313" key="2">
    <source>
        <dbReference type="EMBL" id="CAG8949770.1"/>
    </source>
</evidence>
<keyword evidence="3" id="KW-1185">Reference proteome</keyword>
<feature type="chain" id="PRO_5040195384" evidence="1">
    <location>
        <begin position="22"/>
        <end position="117"/>
    </location>
</feature>
<dbReference type="AlphaFoldDB" id="A0A9N9KPJ3"/>
<proteinExistence type="predicted"/>
<gene>
    <name evidence="2" type="ORF">HYFRA_00004093</name>
</gene>
<dbReference type="OrthoDB" id="3598923at2759"/>
<name>A0A9N9KPJ3_9HELO</name>
<feature type="signal peptide" evidence="1">
    <location>
        <begin position="1"/>
        <end position="21"/>
    </location>
</feature>
<reference evidence="2" key="1">
    <citation type="submission" date="2021-07" db="EMBL/GenBank/DDBJ databases">
        <authorList>
            <person name="Durling M."/>
        </authorList>
    </citation>
    <scope>NUCLEOTIDE SEQUENCE</scope>
</reference>
<dbReference type="EMBL" id="CAJVRL010000025">
    <property type="protein sequence ID" value="CAG8949770.1"/>
    <property type="molecule type" value="Genomic_DNA"/>
</dbReference>
<organism evidence="2 3">
    <name type="scientific">Hymenoscyphus fraxineus</name>
    <dbReference type="NCBI Taxonomy" id="746836"/>
    <lineage>
        <taxon>Eukaryota</taxon>
        <taxon>Fungi</taxon>
        <taxon>Dikarya</taxon>
        <taxon>Ascomycota</taxon>
        <taxon>Pezizomycotina</taxon>
        <taxon>Leotiomycetes</taxon>
        <taxon>Helotiales</taxon>
        <taxon>Helotiaceae</taxon>
        <taxon>Hymenoscyphus</taxon>
    </lineage>
</organism>
<keyword evidence="1" id="KW-0732">Signal</keyword>
<comment type="caution">
    <text evidence="2">The sequence shown here is derived from an EMBL/GenBank/DDBJ whole genome shotgun (WGS) entry which is preliminary data.</text>
</comment>
<evidence type="ECO:0000313" key="3">
    <source>
        <dbReference type="Proteomes" id="UP000696280"/>
    </source>
</evidence>
<sequence>MRFSITSSFAIMAGLTVTGSAFVMDTFSDTNCGNGVQQGVNVWDNTCATWPDAFKSYRITTWGGSHQKAYFFAPDNCGSLPGSIRQGWVDSSTPDYQIGNCYNFNDAVANAVSSYAG</sequence>
<protein>
    <submittedName>
        <fullName evidence="2">Uncharacterized protein</fullName>
    </submittedName>
</protein>